<dbReference type="GO" id="GO:0005509">
    <property type="term" value="F:calcium ion binding"/>
    <property type="evidence" value="ECO:0007669"/>
    <property type="project" value="InterPro"/>
</dbReference>
<evidence type="ECO:0000256" key="11">
    <source>
        <dbReference type="ARBA" id="ARBA00023180"/>
    </source>
</evidence>
<feature type="disulfide bond" evidence="15">
    <location>
        <begin position="375"/>
        <end position="387"/>
    </location>
</feature>
<comment type="function">
    <text evidence="12">Involved in the Notch signaling pathway as Notch ligand. Activates NOTCH1 and NOTCH4. Involved in angiogenesis; negatively regulates endothelial cell proliferation and migration and angiogenic sprouting. Essential for retinal progenitor proliferation. Required for suppressing rod fates in late retinal progenitors as well as for proper generation of other retinal cell types. During spinal cord neurogenesis, inhibits V2a interneuron fate.</text>
</comment>
<keyword evidence="8 16" id="KW-1133">Transmembrane helix</keyword>
<feature type="compositionally biased region" description="Polar residues" evidence="17">
    <location>
        <begin position="146"/>
        <end position="162"/>
    </location>
</feature>
<dbReference type="PROSITE" id="PS01186">
    <property type="entry name" value="EGF_2"/>
    <property type="match status" value="6"/>
</dbReference>
<feature type="domain" description="EGF-like" evidence="19">
    <location>
        <begin position="667"/>
        <end position="705"/>
    </location>
</feature>
<dbReference type="PANTHER" id="PTHR24033:SF151">
    <property type="entry name" value="NOTCH 2"/>
    <property type="match status" value="1"/>
</dbReference>
<comment type="caution">
    <text evidence="14">Lacks conserved residue(s) required for the propagation of feature annotation.</text>
</comment>
<feature type="disulfide bond" evidence="14">
    <location>
        <begin position="537"/>
        <end position="546"/>
    </location>
</feature>
<dbReference type="Pfam" id="PF07657">
    <property type="entry name" value="MNNL"/>
    <property type="match status" value="1"/>
</dbReference>
<keyword evidence="10 14" id="KW-1015">Disulfide bond</keyword>
<evidence type="ECO:0000256" key="16">
    <source>
        <dbReference type="RuleBase" id="RU280815"/>
    </source>
</evidence>
<feature type="domain" description="EGF-like" evidence="19">
    <location>
        <begin position="511"/>
        <end position="547"/>
    </location>
</feature>
<proteinExistence type="predicted"/>
<feature type="disulfide bond" evidence="15">
    <location>
        <begin position="362"/>
        <end position="371"/>
    </location>
</feature>
<dbReference type="InterPro" id="IPR000742">
    <property type="entry name" value="EGF"/>
</dbReference>
<feature type="disulfide bond" evidence="14">
    <location>
        <begin position="428"/>
        <end position="437"/>
    </location>
</feature>
<dbReference type="Pfam" id="PF01414">
    <property type="entry name" value="DSL"/>
    <property type="match status" value="1"/>
</dbReference>
<organism evidence="21 22">
    <name type="scientific">Myodes glareolus</name>
    <name type="common">Bank vole</name>
    <name type="synonym">Clethrionomys glareolus</name>
    <dbReference type="NCBI Taxonomy" id="447135"/>
    <lineage>
        <taxon>Eukaryota</taxon>
        <taxon>Metazoa</taxon>
        <taxon>Chordata</taxon>
        <taxon>Craniata</taxon>
        <taxon>Vertebrata</taxon>
        <taxon>Euteleostomi</taxon>
        <taxon>Mammalia</taxon>
        <taxon>Eutheria</taxon>
        <taxon>Euarchontoglires</taxon>
        <taxon>Glires</taxon>
        <taxon>Rodentia</taxon>
        <taxon>Myomorpha</taxon>
        <taxon>Muroidea</taxon>
        <taxon>Cricetidae</taxon>
        <taxon>Arvicolinae</taxon>
        <taxon>Myodes</taxon>
    </lineage>
</organism>
<keyword evidence="9 16" id="KW-0472">Membrane</keyword>
<evidence type="ECO:0000256" key="3">
    <source>
        <dbReference type="ARBA" id="ARBA00022475"/>
    </source>
</evidence>
<dbReference type="GO" id="GO:0005886">
    <property type="term" value="C:plasma membrane"/>
    <property type="evidence" value="ECO:0007669"/>
    <property type="project" value="UniProtKB-SubCell"/>
</dbReference>
<dbReference type="SUPFAM" id="SSF57196">
    <property type="entry name" value="EGF/Laminin"/>
    <property type="match status" value="2"/>
</dbReference>
<dbReference type="InterPro" id="IPR009030">
    <property type="entry name" value="Growth_fac_rcpt_cys_sf"/>
</dbReference>
<dbReference type="PROSITE" id="PS51051">
    <property type="entry name" value="DSL"/>
    <property type="match status" value="1"/>
</dbReference>
<dbReference type="SMART" id="SM00051">
    <property type="entry name" value="DSL"/>
    <property type="match status" value="1"/>
</dbReference>
<dbReference type="PROSITE" id="PS00022">
    <property type="entry name" value="EGF_1"/>
    <property type="match status" value="8"/>
</dbReference>
<dbReference type="InterPro" id="IPR051830">
    <property type="entry name" value="NOTCH_homolog"/>
</dbReference>
<dbReference type="Proteomes" id="UP001488838">
    <property type="component" value="Unassembled WGS sequence"/>
</dbReference>
<feature type="disulfide bond" evidence="14">
    <location>
        <begin position="653"/>
        <end position="662"/>
    </location>
</feature>
<feature type="domain" description="DSL" evidence="20">
    <location>
        <begin position="360"/>
        <end position="404"/>
    </location>
</feature>
<keyword evidence="2 16" id="KW-0217">Developmental protein</keyword>
<name>A0AAW0I749_MYOGA</name>
<evidence type="ECO:0000313" key="21">
    <source>
        <dbReference type="EMBL" id="KAK7810258.1"/>
    </source>
</evidence>
<evidence type="ECO:0000256" key="14">
    <source>
        <dbReference type="PROSITE-ProRule" id="PRU00076"/>
    </source>
</evidence>
<dbReference type="Gene3D" id="2.10.25.140">
    <property type="match status" value="1"/>
</dbReference>
<sequence>DHPGATSPPAASLGYPPTLWWQGSQPLTSRSLRTAPWARAELGAQRLEEGRGPAPYWLVDRGSGGGGGPLRLRSEQVSVAALLAGQDPEAKSLNRSRLGAVYPDTSPLKALGLAPGHILRATTAQSSSPGLPTEASSRGVFEKATRGQSPERNQLFRNSTGRRTCRESDIPNKQILSPRVERTPQGMTPASRSAFHWALLLLAVLWPQQRVSGSGIFQLRLQEFANERGVLANGRPCEPGCRTFFRICLKHFQATFSPGPCTFGSVSTPVLGTNSFVVRDENSGGGRNPLQLPFNFTWPGTFSLNIQAWHAPGDDLRPEVLPVDALISQITIQGSLAVGQNWLPDEQNDTLTRLRYSYRVICSDNYYGDNCSRLCKKRNDLFGHYVCQPDGSLSCLPGWTGKYCDQPICLSGCHEQNGYCSKPAECLCRPGWQGRLCNECIPHNGCRHGTCSSPWQCTCEEGWGGLFCDQDLNYCTHHSPCKNGATCSNSGQRSYTCTCRPGYTGVDCELELSKCDSNPCRNGGSCKDQEDGYHCLCPPGYYGQHCEHSTLTCADSPCFNGGSCRERNQGASYACECPPNFTGSNCEKKVDRCTSSPCANGGQCLNRGPSRTCRCRPGFTGTHCELHISDCARSPCAHGGTCHDLENGPVCTCPAGYSGRRCEVRIASDACASGPCFNGATCYAGLSSDNVVCNCPYGFVGSRCEFPVGLPPSFPWVAVSLGVGLVVLLVLLGMVAVAVRQLRLRRPDDGSREAMNNLSDFQKDNLIPAAQLKNTNQKKELEVDCGLDKSNCGKLQNHTLDYNLAPGPLGRGTMPGKYLHSDKSLGEKVPLRLHSEKPECRISALCSPRDSIYQSVCLISEERNECVIATEV</sequence>
<dbReference type="EMBL" id="JBBHLL010000201">
    <property type="protein sequence ID" value="KAK7810258.1"/>
    <property type="molecule type" value="Genomic_DNA"/>
</dbReference>
<evidence type="ECO:0000256" key="9">
    <source>
        <dbReference type="ARBA" id="ARBA00023136"/>
    </source>
</evidence>
<dbReference type="Pfam" id="PF25024">
    <property type="entry name" value="EGF_TEN"/>
    <property type="match status" value="1"/>
</dbReference>
<feature type="domain" description="EGF-like" evidence="19">
    <location>
        <begin position="471"/>
        <end position="509"/>
    </location>
</feature>
<dbReference type="Gene3D" id="2.10.25.10">
    <property type="entry name" value="Laminin"/>
    <property type="match status" value="7"/>
</dbReference>
<feature type="compositionally biased region" description="Polar residues" evidence="17">
    <location>
        <begin position="123"/>
        <end position="136"/>
    </location>
</feature>
<dbReference type="FunFam" id="2.60.40.3510:FF:000003">
    <property type="entry name" value="Delta-like protein"/>
    <property type="match status" value="1"/>
</dbReference>
<dbReference type="GO" id="GO:0048731">
    <property type="term" value="P:system development"/>
    <property type="evidence" value="ECO:0007669"/>
    <property type="project" value="UniProtKB-ARBA"/>
</dbReference>
<dbReference type="SUPFAM" id="SSF57184">
    <property type="entry name" value="Growth factor receptor domain"/>
    <property type="match status" value="1"/>
</dbReference>
<evidence type="ECO:0000313" key="22">
    <source>
        <dbReference type="Proteomes" id="UP001488838"/>
    </source>
</evidence>
<dbReference type="InterPro" id="IPR001774">
    <property type="entry name" value="DSL"/>
</dbReference>
<reference evidence="21 22" key="1">
    <citation type="journal article" date="2023" name="bioRxiv">
        <title>Conserved and derived expression patterns and positive selection on dental genes reveal complex evolutionary context of ever-growing rodent molars.</title>
        <authorList>
            <person name="Calamari Z.T."/>
            <person name="Song A."/>
            <person name="Cohen E."/>
            <person name="Akter M."/>
            <person name="Roy R.D."/>
            <person name="Hallikas O."/>
            <person name="Christensen M.M."/>
            <person name="Li P."/>
            <person name="Marangoni P."/>
            <person name="Jernvall J."/>
            <person name="Klein O.D."/>
        </authorList>
    </citation>
    <scope>NUCLEOTIDE SEQUENCE [LARGE SCALE GENOMIC DNA]</scope>
    <source>
        <strain evidence="21">V071</strain>
    </source>
</reference>
<dbReference type="FunFam" id="2.10.25.10:FF:000018">
    <property type="entry name" value="Delta-like 1"/>
    <property type="match status" value="1"/>
</dbReference>
<evidence type="ECO:0000256" key="18">
    <source>
        <dbReference type="SAM" id="Phobius"/>
    </source>
</evidence>
<comment type="caution">
    <text evidence="21">The sequence shown here is derived from an EMBL/GenBank/DDBJ whole genome shotgun (WGS) entry which is preliminary data.</text>
</comment>
<evidence type="ECO:0000256" key="4">
    <source>
        <dbReference type="ARBA" id="ARBA00022536"/>
    </source>
</evidence>
<dbReference type="PROSITE" id="PS50026">
    <property type="entry name" value="EGF_3"/>
    <property type="match status" value="7"/>
</dbReference>
<dbReference type="PANTHER" id="PTHR24033">
    <property type="entry name" value="EGF-LIKE DOMAIN-CONTAINING PROTEIN"/>
    <property type="match status" value="1"/>
</dbReference>
<dbReference type="FunFam" id="2.10.25.10:FF:000012">
    <property type="entry name" value="Delta-like protein"/>
    <property type="match status" value="3"/>
</dbReference>
<evidence type="ECO:0000259" key="19">
    <source>
        <dbReference type="PROSITE" id="PS50026"/>
    </source>
</evidence>
<feature type="domain" description="EGF-like" evidence="19">
    <location>
        <begin position="549"/>
        <end position="587"/>
    </location>
</feature>
<dbReference type="SMART" id="SM00179">
    <property type="entry name" value="EGF_CA"/>
    <property type="match status" value="5"/>
</dbReference>
<dbReference type="FunFam" id="2.10.25.140:FF:000001">
    <property type="entry name" value="Delta-like protein"/>
    <property type="match status" value="1"/>
</dbReference>
<dbReference type="InterPro" id="IPR011651">
    <property type="entry name" value="Notch_ligand_N"/>
</dbReference>
<evidence type="ECO:0000256" key="17">
    <source>
        <dbReference type="SAM" id="MobiDB-lite"/>
    </source>
</evidence>
<evidence type="ECO:0000256" key="15">
    <source>
        <dbReference type="PROSITE-ProRule" id="PRU00377"/>
    </source>
</evidence>
<feature type="domain" description="EGF-like" evidence="19">
    <location>
        <begin position="405"/>
        <end position="438"/>
    </location>
</feature>
<evidence type="ECO:0000259" key="20">
    <source>
        <dbReference type="PROSITE" id="PS51051"/>
    </source>
</evidence>
<comment type="function">
    <text evidence="16">Putative Notch ligand involved in the mediation of Notch signaling.</text>
</comment>
<dbReference type="AlphaFoldDB" id="A0AAW0I749"/>
<feature type="disulfide bond" evidence="14">
    <location>
        <begin position="615"/>
        <end position="624"/>
    </location>
</feature>
<evidence type="ECO:0000256" key="12">
    <source>
        <dbReference type="ARBA" id="ARBA00053091"/>
    </source>
</evidence>
<evidence type="ECO:0000256" key="8">
    <source>
        <dbReference type="ARBA" id="ARBA00022989"/>
    </source>
</evidence>
<dbReference type="CDD" id="cd00054">
    <property type="entry name" value="EGF_CA"/>
    <property type="match status" value="5"/>
</dbReference>
<evidence type="ECO:0000256" key="10">
    <source>
        <dbReference type="ARBA" id="ARBA00023157"/>
    </source>
</evidence>
<gene>
    <name evidence="21" type="ORF">U0070_010422</name>
</gene>
<dbReference type="PRINTS" id="PR00010">
    <property type="entry name" value="EGFBLOOD"/>
</dbReference>
<dbReference type="GO" id="GO:0009888">
    <property type="term" value="P:tissue development"/>
    <property type="evidence" value="ECO:0007669"/>
    <property type="project" value="UniProtKB-ARBA"/>
</dbReference>
<feature type="domain" description="EGF-like" evidence="19">
    <location>
        <begin position="589"/>
        <end position="625"/>
    </location>
</feature>
<keyword evidence="5 16" id="KW-0812">Transmembrane</keyword>
<comment type="subunit">
    <text evidence="13">Interacts with NOTCH4. Interacts (via N-terminal DSL and MNNL domains) with NOTCH1 (via EGF-like domains).</text>
</comment>
<evidence type="ECO:0000256" key="5">
    <source>
        <dbReference type="ARBA" id="ARBA00022692"/>
    </source>
</evidence>
<dbReference type="InterPro" id="IPR001881">
    <property type="entry name" value="EGF-like_Ca-bd_dom"/>
</dbReference>
<dbReference type="FunFam" id="2.10.25.10:FF:000398">
    <property type="entry name" value="Delta-like protein"/>
    <property type="match status" value="1"/>
</dbReference>
<comment type="subcellular location">
    <subcellularLocation>
        <location evidence="1">Cell membrane</location>
        <topology evidence="1">Single-pass type I membrane protein</topology>
    </subcellularLocation>
    <subcellularLocation>
        <location evidence="16">Membrane</location>
        <topology evidence="16">Single-pass type I membrane protein</topology>
    </subcellularLocation>
</comment>
<dbReference type="InterPro" id="IPR000152">
    <property type="entry name" value="EGF-type_Asp/Asn_hydroxyl_site"/>
</dbReference>
<keyword evidence="11" id="KW-0325">Glycoprotein</keyword>
<feature type="non-terminal residue" evidence="21">
    <location>
        <position position="1"/>
    </location>
</feature>
<dbReference type="Pfam" id="PF21700">
    <property type="entry name" value="EGF_DL_JAG"/>
    <property type="match status" value="1"/>
</dbReference>
<evidence type="ECO:0000256" key="2">
    <source>
        <dbReference type="ARBA" id="ARBA00022473"/>
    </source>
</evidence>
<evidence type="ECO:0000256" key="13">
    <source>
        <dbReference type="ARBA" id="ARBA00064049"/>
    </source>
</evidence>
<feature type="transmembrane region" description="Helical" evidence="18">
    <location>
        <begin position="714"/>
        <end position="739"/>
    </location>
</feature>
<dbReference type="FunFam" id="2.10.25.10:FF:000064">
    <property type="entry name" value="Delta-like protein"/>
    <property type="match status" value="1"/>
</dbReference>
<feature type="domain" description="EGF-like" evidence="19">
    <location>
        <begin position="627"/>
        <end position="663"/>
    </location>
</feature>
<feature type="disulfide bond" evidence="14">
    <location>
        <begin position="695"/>
        <end position="704"/>
    </location>
</feature>
<keyword evidence="4 14" id="KW-0245">EGF-like domain</keyword>
<dbReference type="SMART" id="SM00181">
    <property type="entry name" value="EGF"/>
    <property type="match status" value="9"/>
</dbReference>
<feature type="disulfide bond" evidence="15">
    <location>
        <begin position="395"/>
        <end position="404"/>
    </location>
</feature>
<dbReference type="Gene3D" id="2.60.40.3510">
    <property type="match status" value="1"/>
</dbReference>
<evidence type="ECO:0000256" key="6">
    <source>
        <dbReference type="ARBA" id="ARBA00022729"/>
    </source>
</evidence>
<protein>
    <recommendedName>
        <fullName evidence="16">Delta-like protein</fullName>
    </recommendedName>
</protein>
<feature type="region of interest" description="Disordered" evidence="17">
    <location>
        <begin position="123"/>
        <end position="187"/>
    </location>
</feature>
<evidence type="ECO:0000256" key="7">
    <source>
        <dbReference type="ARBA" id="ARBA00022737"/>
    </source>
</evidence>
<accession>A0AAW0I749</accession>
<feature type="disulfide bond" evidence="14">
    <location>
        <begin position="499"/>
        <end position="508"/>
    </location>
</feature>
<dbReference type="PROSITE" id="PS00010">
    <property type="entry name" value="ASX_HYDROXYL"/>
    <property type="match status" value="1"/>
</dbReference>
<dbReference type="GO" id="GO:0048513">
    <property type="term" value="P:animal organ development"/>
    <property type="evidence" value="ECO:0007669"/>
    <property type="project" value="UniProtKB-ARBA"/>
</dbReference>
<dbReference type="GO" id="GO:0030154">
    <property type="term" value="P:cell differentiation"/>
    <property type="evidence" value="ECO:0007669"/>
    <property type="project" value="UniProtKB-ARBA"/>
</dbReference>
<keyword evidence="6 16" id="KW-0732">Signal</keyword>
<feature type="disulfide bond" evidence="14">
    <location>
        <begin position="676"/>
        <end position="693"/>
    </location>
</feature>
<feature type="disulfide bond" evidence="14">
    <location>
        <begin position="558"/>
        <end position="575"/>
    </location>
</feature>
<keyword evidence="7 16" id="KW-0677">Repeat</keyword>
<keyword evidence="3" id="KW-1003">Cell membrane</keyword>
<feature type="disulfide bond" evidence="14">
    <location>
        <begin position="577"/>
        <end position="586"/>
    </location>
</feature>
<evidence type="ECO:0000256" key="1">
    <source>
        <dbReference type="ARBA" id="ARBA00004251"/>
    </source>
</evidence>
<dbReference type="FunFam" id="2.10.25.10:FF:000347">
    <property type="entry name" value="delta-like protein 3"/>
    <property type="match status" value="1"/>
</dbReference>
<keyword evidence="22" id="KW-1185">Reference proteome</keyword>
<dbReference type="GO" id="GO:0007219">
    <property type="term" value="P:Notch signaling pathway"/>
    <property type="evidence" value="ECO:0007669"/>
    <property type="project" value="InterPro"/>
</dbReference>